<feature type="region of interest" description="Disordered" evidence="1">
    <location>
        <begin position="46"/>
        <end position="130"/>
    </location>
</feature>
<dbReference type="AlphaFoldDB" id="A0A3E0LAX2"/>
<dbReference type="SUPFAM" id="SSF52980">
    <property type="entry name" value="Restriction endonuclease-like"/>
    <property type="match status" value="1"/>
</dbReference>
<accession>A0A3E0LAX2</accession>
<evidence type="ECO:0000313" key="2">
    <source>
        <dbReference type="EMBL" id="REJ44262.1"/>
    </source>
</evidence>
<proteinExistence type="predicted"/>
<dbReference type="PANTHER" id="PTHR38753:SF1">
    <property type="entry name" value="SLR1441 PROTEIN"/>
    <property type="match status" value="1"/>
</dbReference>
<protein>
    <submittedName>
        <fullName evidence="2">DUF3782 domain-containing protein</fullName>
    </submittedName>
</protein>
<gene>
    <name evidence="2" type="ORF">DWQ54_01605</name>
</gene>
<dbReference type="PANTHER" id="PTHR38753">
    <property type="entry name" value="SLR1441 PROTEIN"/>
    <property type="match status" value="1"/>
</dbReference>
<sequence length="279" mass="32174">MSEPVTLEDIYQLFRASAEEFDRRLRESDLRRAEMERIFAEAKLENERRATEAKLENERRAAEAKLESDRRAAELERQAAEAKLESERRAAELERQAAEAKLENERRAAEAKLESDRRAAEADRSMAELKRTVERTSKAVDSLTTRWGRFVEELVEPAVLRLFQEKGIDIKEVYPRARVKRQGIAMEIDILGVDDTDLVVVECKSRLSQDDVDEFIEKLTRFKIAFPHYKNYRAYGAVAGIEINEGVDRYAYKKGLFVIKPSGDTVAIINDANFQPNTW</sequence>
<dbReference type="InterPro" id="IPR011335">
    <property type="entry name" value="Restrct_endonuc-II-like"/>
</dbReference>
<evidence type="ECO:0000313" key="3">
    <source>
        <dbReference type="Proteomes" id="UP000256873"/>
    </source>
</evidence>
<dbReference type="EMBL" id="QQWC01000001">
    <property type="protein sequence ID" value="REJ44262.1"/>
    <property type="molecule type" value="Genomic_DNA"/>
</dbReference>
<organism evidence="2 3">
    <name type="scientific">Microcystis flos-aquae TF09</name>
    <dbReference type="NCBI Taxonomy" id="2060473"/>
    <lineage>
        <taxon>Bacteria</taxon>
        <taxon>Bacillati</taxon>
        <taxon>Cyanobacteriota</taxon>
        <taxon>Cyanophyceae</taxon>
        <taxon>Oscillatoriophycideae</taxon>
        <taxon>Chroococcales</taxon>
        <taxon>Microcystaceae</taxon>
        <taxon>Microcystis</taxon>
    </lineage>
</organism>
<comment type="caution">
    <text evidence="2">The sequence shown here is derived from an EMBL/GenBank/DDBJ whole genome shotgun (WGS) entry which is preliminary data.</text>
</comment>
<dbReference type="Proteomes" id="UP000256873">
    <property type="component" value="Unassembled WGS sequence"/>
</dbReference>
<name>A0A3E0LAX2_9CHRO</name>
<evidence type="ECO:0000256" key="1">
    <source>
        <dbReference type="SAM" id="MobiDB-lite"/>
    </source>
</evidence>
<reference evidence="2 3" key="1">
    <citation type="submission" date="2017-10" db="EMBL/GenBank/DDBJ databases">
        <title>A large-scale comparative metagenomic study reveals the eutrophication-driven functional interactions in six Microcystis-epibionts communities.</title>
        <authorList>
            <person name="Li Q."/>
            <person name="Lin F."/>
        </authorList>
    </citation>
    <scope>NUCLEOTIDE SEQUENCE [LARGE SCALE GENOMIC DNA]</scope>
    <source>
        <strain evidence="2">TF09</strain>
    </source>
</reference>